<dbReference type="EMBL" id="LR593886">
    <property type="protein sequence ID" value="VTR91589.1"/>
    <property type="molecule type" value="Genomic_DNA"/>
</dbReference>
<dbReference type="KEGG" id="gms:SOIL9_61250"/>
<keyword evidence="2" id="KW-1185">Reference proteome</keyword>
<protein>
    <submittedName>
        <fullName evidence="1">Uncharacterized protein</fullName>
    </submittedName>
</protein>
<accession>A0A6P2CRP4</accession>
<reference evidence="1 2" key="1">
    <citation type="submission" date="2019-05" db="EMBL/GenBank/DDBJ databases">
        <authorList>
            <consortium name="Science for Life Laboratories"/>
        </authorList>
    </citation>
    <scope>NUCLEOTIDE SEQUENCE [LARGE SCALE GENOMIC DNA]</scope>
    <source>
        <strain evidence="1">Soil9</strain>
    </source>
</reference>
<dbReference type="AlphaFoldDB" id="A0A6P2CRP4"/>
<dbReference type="Proteomes" id="UP000464178">
    <property type="component" value="Chromosome"/>
</dbReference>
<organism evidence="1 2">
    <name type="scientific">Gemmata massiliana</name>
    <dbReference type="NCBI Taxonomy" id="1210884"/>
    <lineage>
        <taxon>Bacteria</taxon>
        <taxon>Pseudomonadati</taxon>
        <taxon>Planctomycetota</taxon>
        <taxon>Planctomycetia</taxon>
        <taxon>Gemmatales</taxon>
        <taxon>Gemmataceae</taxon>
        <taxon>Gemmata</taxon>
    </lineage>
</organism>
<proteinExistence type="predicted"/>
<evidence type="ECO:0000313" key="2">
    <source>
        <dbReference type="Proteomes" id="UP000464178"/>
    </source>
</evidence>
<evidence type="ECO:0000313" key="1">
    <source>
        <dbReference type="EMBL" id="VTR91589.1"/>
    </source>
</evidence>
<gene>
    <name evidence="1" type="ORF">SOIL9_61250</name>
</gene>
<sequence length="86" mass="9939">MCEHVFEFVIPSSEVAEARRDAMEYLRRNSEAEWEVGARLILHSSGRYVLRLMQIDPADGRSGRITYRWQLTGLARNSHLKLYSAA</sequence>
<name>A0A6P2CRP4_9BACT</name>
<dbReference type="RefSeq" id="WP_162666562.1">
    <property type="nucleotide sequence ID" value="NZ_LR593886.1"/>
</dbReference>